<reference evidence="1 2" key="1">
    <citation type="journal article" date="2006" name="Nature">
        <title>Global trends of whole-genome duplications revealed by the ciliate Paramecium tetraurelia.</title>
        <authorList>
            <consortium name="Genoscope"/>
            <person name="Aury J.-M."/>
            <person name="Jaillon O."/>
            <person name="Duret L."/>
            <person name="Noel B."/>
            <person name="Jubin C."/>
            <person name="Porcel B.M."/>
            <person name="Segurens B."/>
            <person name="Daubin V."/>
            <person name="Anthouard V."/>
            <person name="Aiach N."/>
            <person name="Arnaiz O."/>
            <person name="Billaut A."/>
            <person name="Beisson J."/>
            <person name="Blanc I."/>
            <person name="Bouhouche K."/>
            <person name="Camara F."/>
            <person name="Duharcourt S."/>
            <person name="Guigo R."/>
            <person name="Gogendeau D."/>
            <person name="Katinka M."/>
            <person name="Keller A.-M."/>
            <person name="Kissmehl R."/>
            <person name="Klotz C."/>
            <person name="Koll F."/>
            <person name="Le Moue A."/>
            <person name="Lepere C."/>
            <person name="Malinsky S."/>
            <person name="Nowacki M."/>
            <person name="Nowak J.K."/>
            <person name="Plattner H."/>
            <person name="Poulain J."/>
            <person name="Ruiz F."/>
            <person name="Serrano V."/>
            <person name="Zagulski M."/>
            <person name="Dessen P."/>
            <person name="Betermier M."/>
            <person name="Weissenbach J."/>
            <person name="Scarpelli C."/>
            <person name="Schachter V."/>
            <person name="Sperling L."/>
            <person name="Meyer E."/>
            <person name="Cohen J."/>
            <person name="Wincker P."/>
        </authorList>
    </citation>
    <scope>NUCLEOTIDE SEQUENCE [LARGE SCALE GENOMIC DNA]</scope>
    <source>
        <strain evidence="1 2">Stock d4-2</strain>
    </source>
</reference>
<dbReference type="GeneID" id="5040732"/>
<dbReference type="HOGENOM" id="CLU_2676404_0_0_1"/>
<dbReference type="EMBL" id="CT868624">
    <property type="protein sequence ID" value="CAK87550.1"/>
    <property type="molecule type" value="Genomic_DNA"/>
</dbReference>
<dbReference type="Proteomes" id="UP000000600">
    <property type="component" value="Unassembled WGS sequence"/>
</dbReference>
<dbReference type="RefSeq" id="XP_001454947.1">
    <property type="nucleotide sequence ID" value="XM_001454910.1"/>
</dbReference>
<dbReference type="KEGG" id="ptm:GSPATT00039814001"/>
<gene>
    <name evidence="1" type="ORF">GSPATT00039814001</name>
</gene>
<proteinExistence type="predicted"/>
<keyword evidence="2" id="KW-1185">Reference proteome</keyword>
<sequence length="75" mass="8930">MKGLEQIINFKKTRIKLQGTNQAKKQQQLTNYVASIQYESRNGEEKDMSYKAILTMIAFMYEIRVRELRIKTQKD</sequence>
<dbReference type="InParanoid" id="A0DWY3"/>
<evidence type="ECO:0000313" key="1">
    <source>
        <dbReference type="EMBL" id="CAK87550.1"/>
    </source>
</evidence>
<organism evidence="1 2">
    <name type="scientific">Paramecium tetraurelia</name>
    <dbReference type="NCBI Taxonomy" id="5888"/>
    <lineage>
        <taxon>Eukaryota</taxon>
        <taxon>Sar</taxon>
        <taxon>Alveolata</taxon>
        <taxon>Ciliophora</taxon>
        <taxon>Intramacronucleata</taxon>
        <taxon>Oligohymenophorea</taxon>
        <taxon>Peniculida</taxon>
        <taxon>Parameciidae</taxon>
        <taxon>Paramecium</taxon>
    </lineage>
</organism>
<accession>A0DWY3</accession>
<dbReference type="AlphaFoldDB" id="A0DWY3"/>
<evidence type="ECO:0000313" key="2">
    <source>
        <dbReference type="Proteomes" id="UP000000600"/>
    </source>
</evidence>
<name>A0DWY3_PARTE</name>
<protein>
    <submittedName>
        <fullName evidence="1">Uncharacterized protein</fullName>
    </submittedName>
</protein>